<dbReference type="Proteomes" id="UP001519272">
    <property type="component" value="Unassembled WGS sequence"/>
</dbReference>
<dbReference type="PANTHER" id="PTHR34138">
    <property type="entry name" value="CELL SHAPE-DETERMINING PROTEIN MREC"/>
    <property type="match status" value="1"/>
</dbReference>
<dbReference type="NCBIfam" id="TIGR00219">
    <property type="entry name" value="mreC"/>
    <property type="match status" value="1"/>
</dbReference>
<comment type="similarity">
    <text evidence="1 5">Belongs to the MreC family.</text>
</comment>
<evidence type="ECO:0000313" key="8">
    <source>
        <dbReference type="Proteomes" id="UP001519272"/>
    </source>
</evidence>
<accession>A0ABS4FQT6</accession>
<dbReference type="PIRSF" id="PIRSF038471">
    <property type="entry name" value="MreC"/>
    <property type="match status" value="1"/>
</dbReference>
<evidence type="ECO:0000256" key="3">
    <source>
        <dbReference type="ARBA" id="ARBA00022960"/>
    </source>
</evidence>
<dbReference type="Pfam" id="PF04085">
    <property type="entry name" value="MreC"/>
    <property type="match status" value="1"/>
</dbReference>
<reference evidence="7 8" key="1">
    <citation type="submission" date="2021-03" db="EMBL/GenBank/DDBJ databases">
        <title>Genomic Encyclopedia of Type Strains, Phase IV (KMG-IV): sequencing the most valuable type-strain genomes for metagenomic binning, comparative biology and taxonomic classification.</title>
        <authorList>
            <person name="Goeker M."/>
        </authorList>
    </citation>
    <scope>NUCLEOTIDE SEQUENCE [LARGE SCALE GENOMIC DNA]</scope>
    <source>
        <strain evidence="7 8">DSM 14349</strain>
    </source>
</reference>
<feature type="domain" description="Rod shape-determining protein MreC beta-barrel core" evidence="6">
    <location>
        <begin position="129"/>
        <end position="284"/>
    </location>
</feature>
<proteinExistence type="inferred from homology"/>
<evidence type="ECO:0000256" key="1">
    <source>
        <dbReference type="ARBA" id="ARBA00009369"/>
    </source>
</evidence>
<keyword evidence="3 5" id="KW-0133">Cell shape</keyword>
<evidence type="ECO:0000259" key="6">
    <source>
        <dbReference type="Pfam" id="PF04085"/>
    </source>
</evidence>
<evidence type="ECO:0000256" key="2">
    <source>
        <dbReference type="ARBA" id="ARBA00013855"/>
    </source>
</evidence>
<sequence>MLKLFKMLGNKRLFVLLTVLIIFIALMGFTLGSRKELSWPEKFVKDTVSFVQSIFYKPASYVAGFFEDIGNLKSLEEENEQLKIALSHYTRDKAKYNWIDQENERLQTLLKFTDAQKKLNNYDWVIAQVVSVNEDPINKTIVLNIGSREGVKEGMAVSSVQGLVGVISHVSNFTSTVKLATSMDAKDPNSNAIAATAQGKENQVFGMIETYDKTTGKFLMTKIEDSKTLVKGDTIVSSGIGGVFPRGVIIGTVDEVQVDSYGLTYTATVTPAASFMDWKELFVVFTPEVEK</sequence>
<dbReference type="InterPro" id="IPR055342">
    <property type="entry name" value="MreC_beta-barrel_core"/>
</dbReference>
<dbReference type="InterPro" id="IPR042177">
    <property type="entry name" value="Cell/Rod_1"/>
</dbReference>
<keyword evidence="8" id="KW-1185">Reference proteome</keyword>
<dbReference type="Gene3D" id="2.40.10.350">
    <property type="entry name" value="Rod shape-determining protein MreC, domain 2"/>
    <property type="match status" value="1"/>
</dbReference>
<name>A0ABS4FQT6_9BACL</name>
<organism evidence="7 8">
    <name type="scientific">Paenibacillus turicensis</name>
    <dbReference type="NCBI Taxonomy" id="160487"/>
    <lineage>
        <taxon>Bacteria</taxon>
        <taxon>Bacillati</taxon>
        <taxon>Bacillota</taxon>
        <taxon>Bacilli</taxon>
        <taxon>Bacillales</taxon>
        <taxon>Paenibacillaceae</taxon>
        <taxon>Paenibacillus</taxon>
    </lineage>
</organism>
<comment type="function">
    <text evidence="5">Involved in formation and maintenance of cell shape.</text>
</comment>
<dbReference type="RefSeq" id="WP_210088613.1">
    <property type="nucleotide sequence ID" value="NZ_JAGGKG010000006.1"/>
</dbReference>
<dbReference type="InterPro" id="IPR007221">
    <property type="entry name" value="MreC"/>
</dbReference>
<evidence type="ECO:0000256" key="5">
    <source>
        <dbReference type="PIRNR" id="PIRNR038471"/>
    </source>
</evidence>
<gene>
    <name evidence="7" type="ORF">J2Z32_001564</name>
</gene>
<protein>
    <recommendedName>
        <fullName evidence="2 5">Cell shape-determining protein MreC</fullName>
    </recommendedName>
    <alternativeName>
        <fullName evidence="4 5">Cell shape protein MreC</fullName>
    </alternativeName>
</protein>
<evidence type="ECO:0000313" key="7">
    <source>
        <dbReference type="EMBL" id="MBP1904939.1"/>
    </source>
</evidence>
<comment type="caution">
    <text evidence="7">The sequence shown here is derived from an EMBL/GenBank/DDBJ whole genome shotgun (WGS) entry which is preliminary data.</text>
</comment>
<evidence type="ECO:0000256" key="4">
    <source>
        <dbReference type="ARBA" id="ARBA00032089"/>
    </source>
</evidence>
<dbReference type="EMBL" id="JAGGKG010000006">
    <property type="protein sequence ID" value="MBP1904939.1"/>
    <property type="molecule type" value="Genomic_DNA"/>
</dbReference>
<dbReference type="InterPro" id="IPR042175">
    <property type="entry name" value="Cell/Rod_MreC_2"/>
</dbReference>
<dbReference type="PANTHER" id="PTHR34138:SF1">
    <property type="entry name" value="CELL SHAPE-DETERMINING PROTEIN MREC"/>
    <property type="match status" value="1"/>
</dbReference>
<dbReference type="Gene3D" id="2.40.10.340">
    <property type="entry name" value="Rod shape-determining protein MreC, domain 1"/>
    <property type="match status" value="1"/>
</dbReference>